<dbReference type="AlphaFoldDB" id="A0A2P8I0F7"/>
<sequence>MDRLGEVLPERLRARVSDHVTWTVDTVQEPFEAMYPDSDALVEKAREHVRDTEWDLVVVDVPQSSP</sequence>
<name>A0A2P8I0F7_SACCR</name>
<keyword evidence="2" id="KW-1185">Reference proteome</keyword>
<accession>A0A2P8I0F7</accession>
<protein>
    <submittedName>
        <fullName evidence="1">Uncharacterized protein</fullName>
    </submittedName>
</protein>
<proteinExistence type="predicted"/>
<dbReference type="Proteomes" id="UP000241118">
    <property type="component" value="Unassembled WGS sequence"/>
</dbReference>
<reference evidence="1 2" key="1">
    <citation type="submission" date="2018-03" db="EMBL/GenBank/DDBJ databases">
        <title>Genomic Encyclopedia of Type Strains, Phase III (KMG-III): the genomes of soil and plant-associated and newly described type strains.</title>
        <authorList>
            <person name="Whitman W."/>
        </authorList>
    </citation>
    <scope>NUCLEOTIDE SEQUENCE [LARGE SCALE GENOMIC DNA]</scope>
    <source>
        <strain evidence="1 2">CGMCC 4.7097</strain>
    </source>
</reference>
<comment type="caution">
    <text evidence="1">The sequence shown here is derived from an EMBL/GenBank/DDBJ whole genome shotgun (WGS) entry which is preliminary data.</text>
</comment>
<organism evidence="1 2">
    <name type="scientific">Saccharothrix carnea</name>
    <dbReference type="NCBI Taxonomy" id="1280637"/>
    <lineage>
        <taxon>Bacteria</taxon>
        <taxon>Bacillati</taxon>
        <taxon>Actinomycetota</taxon>
        <taxon>Actinomycetes</taxon>
        <taxon>Pseudonocardiales</taxon>
        <taxon>Pseudonocardiaceae</taxon>
        <taxon>Saccharothrix</taxon>
    </lineage>
</organism>
<dbReference type="EMBL" id="PYAX01000016">
    <property type="protein sequence ID" value="PSL51950.1"/>
    <property type="molecule type" value="Genomic_DNA"/>
</dbReference>
<evidence type="ECO:0000313" key="1">
    <source>
        <dbReference type="EMBL" id="PSL51950.1"/>
    </source>
</evidence>
<gene>
    <name evidence="1" type="ORF">B0I31_11626</name>
</gene>
<evidence type="ECO:0000313" key="2">
    <source>
        <dbReference type="Proteomes" id="UP000241118"/>
    </source>
</evidence>